<evidence type="ECO:0000256" key="1">
    <source>
        <dbReference type="SAM" id="Phobius"/>
    </source>
</evidence>
<name>A0A9X1YGN2_9BURK</name>
<evidence type="ECO:0000313" key="3">
    <source>
        <dbReference type="Proteomes" id="UP001139353"/>
    </source>
</evidence>
<accession>A0A9X1YGN2</accession>
<keyword evidence="1" id="KW-0812">Transmembrane</keyword>
<feature type="transmembrane region" description="Helical" evidence="1">
    <location>
        <begin position="36"/>
        <end position="56"/>
    </location>
</feature>
<dbReference type="Proteomes" id="UP001139353">
    <property type="component" value="Unassembled WGS sequence"/>
</dbReference>
<sequence length="97" mass="10929">MNWLTHRVLAGAAMLMAFVAIGLTVTSDFHRDRLDLARHTLMAAAIPLVLSALIALRLRKREWRDRPEKARRLALIPYATALTWAVLLVPILGLTFD</sequence>
<dbReference type="AlphaFoldDB" id="A0A9X1YGN2"/>
<evidence type="ECO:0000313" key="2">
    <source>
        <dbReference type="EMBL" id="MCK9686154.1"/>
    </source>
</evidence>
<proteinExistence type="predicted"/>
<organism evidence="2 3">
    <name type="scientific">Scleromatobacter humisilvae</name>
    <dbReference type="NCBI Taxonomy" id="2897159"/>
    <lineage>
        <taxon>Bacteria</taxon>
        <taxon>Pseudomonadati</taxon>
        <taxon>Pseudomonadota</taxon>
        <taxon>Betaproteobacteria</taxon>
        <taxon>Burkholderiales</taxon>
        <taxon>Sphaerotilaceae</taxon>
        <taxon>Scleromatobacter</taxon>
    </lineage>
</organism>
<protein>
    <submittedName>
        <fullName evidence="2">Uncharacterized protein</fullName>
    </submittedName>
</protein>
<comment type="caution">
    <text evidence="2">The sequence shown here is derived from an EMBL/GenBank/DDBJ whole genome shotgun (WGS) entry which is preliminary data.</text>
</comment>
<dbReference type="RefSeq" id="WP_275682185.1">
    <property type="nucleotide sequence ID" value="NZ_JAJLJH010000002.1"/>
</dbReference>
<keyword evidence="1" id="KW-1133">Transmembrane helix</keyword>
<feature type="transmembrane region" description="Helical" evidence="1">
    <location>
        <begin position="76"/>
        <end position="96"/>
    </location>
</feature>
<keyword evidence="3" id="KW-1185">Reference proteome</keyword>
<keyword evidence="1" id="KW-0472">Membrane</keyword>
<gene>
    <name evidence="2" type="ORF">LPC04_10605</name>
</gene>
<reference evidence="2" key="1">
    <citation type="submission" date="2021-11" db="EMBL/GenBank/DDBJ databases">
        <title>BS-T2-15 a new species belonging to the Comamonadaceae family isolated from the soil of a French oak forest.</title>
        <authorList>
            <person name="Mieszkin S."/>
            <person name="Alain K."/>
        </authorList>
    </citation>
    <scope>NUCLEOTIDE SEQUENCE</scope>
    <source>
        <strain evidence="2">BS-T2-15</strain>
    </source>
</reference>
<dbReference type="EMBL" id="JAJLJH010000002">
    <property type="protein sequence ID" value="MCK9686154.1"/>
    <property type="molecule type" value="Genomic_DNA"/>
</dbReference>